<accession>D2QHA2</accession>
<evidence type="ECO:0000313" key="2">
    <source>
        <dbReference type="EMBL" id="ADB38562.1"/>
    </source>
</evidence>
<dbReference type="HOGENOM" id="CLU_477257_0_0_10"/>
<keyword evidence="3" id="KW-1185">Reference proteome</keyword>
<feature type="transmembrane region" description="Helical" evidence="1">
    <location>
        <begin position="161"/>
        <end position="187"/>
    </location>
</feature>
<dbReference type="AlphaFoldDB" id="D2QHA2"/>
<feature type="transmembrane region" description="Helical" evidence="1">
    <location>
        <begin position="80"/>
        <end position="102"/>
    </location>
</feature>
<keyword evidence="1" id="KW-0812">Transmembrane</keyword>
<protein>
    <recommendedName>
        <fullName evidence="4">Glycosyltransferase RgtA/B/C/D-like domain-containing protein</fullName>
    </recommendedName>
</protein>
<gene>
    <name evidence="2" type="ordered locus">Slin_2544</name>
</gene>
<evidence type="ECO:0000313" key="3">
    <source>
        <dbReference type="Proteomes" id="UP000002028"/>
    </source>
</evidence>
<keyword evidence="1" id="KW-0472">Membrane</keyword>
<sequence length="571" mass="64033">MSWVLLGLPILFFAFVWQYYAVNIPKWDDHALRAFLFYSDQEPTLTGKIYQLFRQHNEHRIVYDRLITRLDYSLFGKLNFVHLMLVGNLSLVGLLLVFVAALRRSMPGRTTALYALPISLLLFNLSQWENMYWGMAALQNFSVVLWVLAAFYFLSYTRLWGLALVSATLATLTSGNGLIVWPIGFVILALRLPAYVPATGRQLYRPLLGWLAGAALVIGLYFTGFEKPDGIAYVKPGLTDLLKGWFAVLGAAAEALPVRTPLRTCILLGAVLFAAIVYVIVKTLWTNRVLIGKVFSGLVTRNTNVLKTEKVMASSTLFFWSSAAFILGTTLVVAWARTGFGVNLLITSRYKMYSLTGLSLVYFYTVANLPGRLARWWMMGSILSSCVFAGLTYYAFLDETIWWRHWLTTNQFNWTYTTNRPVTSSDSISQKYTPSTPAFYDAALPVLFGPAQQPALDLKLTEINGGFSIESATFPFQGLRDEGAYVVARSAKRTYLFPVWQNQQSVLAARFKPASVFTNGFKATLLDLELDAGSYRLFVLKVTSPTTFSLYPTNQQLTSKGPPATVSTKNW</sequence>
<organism evidence="2 3">
    <name type="scientific">Spirosoma linguale (strain ATCC 33905 / DSM 74 / LMG 10896 / Claus 1)</name>
    <dbReference type="NCBI Taxonomy" id="504472"/>
    <lineage>
        <taxon>Bacteria</taxon>
        <taxon>Pseudomonadati</taxon>
        <taxon>Bacteroidota</taxon>
        <taxon>Cytophagia</taxon>
        <taxon>Cytophagales</taxon>
        <taxon>Cytophagaceae</taxon>
        <taxon>Spirosoma</taxon>
    </lineage>
</organism>
<evidence type="ECO:0000256" key="1">
    <source>
        <dbReference type="SAM" id="Phobius"/>
    </source>
</evidence>
<name>D2QHA2_SPILD</name>
<dbReference type="KEGG" id="sli:Slin_2544"/>
<evidence type="ECO:0008006" key="4">
    <source>
        <dbReference type="Google" id="ProtNLM"/>
    </source>
</evidence>
<feature type="transmembrane region" description="Helical" evidence="1">
    <location>
        <begin position="317"/>
        <end position="340"/>
    </location>
</feature>
<dbReference type="EMBL" id="CP001769">
    <property type="protein sequence ID" value="ADB38562.1"/>
    <property type="molecule type" value="Genomic_DNA"/>
</dbReference>
<dbReference type="Proteomes" id="UP000002028">
    <property type="component" value="Chromosome"/>
</dbReference>
<dbReference type="STRING" id="504472.Slin_2544"/>
<feature type="transmembrane region" description="Helical" evidence="1">
    <location>
        <begin position="376"/>
        <end position="396"/>
    </location>
</feature>
<feature type="transmembrane region" description="Helical" evidence="1">
    <location>
        <begin position="265"/>
        <end position="285"/>
    </location>
</feature>
<feature type="transmembrane region" description="Helical" evidence="1">
    <location>
        <begin position="207"/>
        <end position="225"/>
    </location>
</feature>
<reference evidence="2 3" key="1">
    <citation type="journal article" date="2010" name="Stand. Genomic Sci.">
        <title>Complete genome sequence of Spirosoma linguale type strain (1).</title>
        <authorList>
            <person name="Lail K."/>
            <person name="Sikorski J."/>
            <person name="Saunders E."/>
            <person name="Lapidus A."/>
            <person name="Glavina Del Rio T."/>
            <person name="Copeland A."/>
            <person name="Tice H."/>
            <person name="Cheng J.-F."/>
            <person name="Lucas S."/>
            <person name="Nolan M."/>
            <person name="Bruce D."/>
            <person name="Goodwin L."/>
            <person name="Pitluck S."/>
            <person name="Ivanova N."/>
            <person name="Mavromatis K."/>
            <person name="Ovchinnikova G."/>
            <person name="Pati A."/>
            <person name="Chen A."/>
            <person name="Palaniappan K."/>
            <person name="Land M."/>
            <person name="Hauser L."/>
            <person name="Chang Y.-J."/>
            <person name="Jeffries C.D."/>
            <person name="Chain P."/>
            <person name="Brettin T."/>
            <person name="Detter J.C."/>
            <person name="Schuetze A."/>
            <person name="Rohde M."/>
            <person name="Tindall B.J."/>
            <person name="Goeker M."/>
            <person name="Bristow J."/>
            <person name="Eisen J.A."/>
            <person name="Markowitz V."/>
            <person name="Hugenholtz P."/>
            <person name="Kyrpides N.C."/>
            <person name="Klenk H.-P."/>
            <person name="Chen F."/>
        </authorList>
    </citation>
    <scope>NUCLEOTIDE SEQUENCE [LARGE SCALE GENOMIC DNA]</scope>
    <source>
        <strain evidence="3">ATCC 33905 / DSM 74 / LMG 10896 / Claus 1</strain>
    </source>
</reference>
<proteinExistence type="predicted"/>
<feature type="transmembrane region" description="Helical" evidence="1">
    <location>
        <begin position="132"/>
        <end position="154"/>
    </location>
</feature>
<dbReference type="eggNOG" id="ENOG502ZB5D">
    <property type="taxonomic scope" value="Bacteria"/>
</dbReference>
<keyword evidence="1" id="KW-1133">Transmembrane helix</keyword>